<dbReference type="EMBL" id="LR134476">
    <property type="protein sequence ID" value="VEI13198.1"/>
    <property type="molecule type" value="Genomic_DNA"/>
</dbReference>
<evidence type="ECO:0000256" key="11">
    <source>
        <dbReference type="SAM" id="MobiDB-lite"/>
    </source>
</evidence>
<dbReference type="InterPro" id="IPR000515">
    <property type="entry name" value="MetI-like"/>
</dbReference>
<dbReference type="KEGG" id="tbw:NCTC13354_00907"/>
<sequence>MSTTVNHDSAALPADHDSAPGQTGKPGTAGKSGEPGKSGKKINPALWWFLGPAAVILIVMIIYPAGYSVVRSLFDDAGNFVGFDNYVRMFSLSSTKQSLQNNLIWVLAAPLITTVLGLILAVLMDKIKWKTAFRLIIFMPMAISMLAAGIIFRSIFQQNPNIGFANAAIVAVQQFVGDSTQYPGARPRDEAALAQAEDGSMVTTGVVSPGDVVDLPLVGIRQDALPSEDEQTQALSADAASGQIAGTVWLDFSRGGGGQPGVIDDGEAGLNHLEVELLDEAGDVVAATHTDDAGRFVFDDLSDQPYQLKLTAANFAEAPAGIDWLGPSLITPVMIVAFIWIWAGFAMVMIGAGLSAVDRSLMEAARVDGANEWQVFRYVTVPQLLPTVTVVLVTLTINVLKIFDLVYVIPPGQSKEAGTVVAVEMWKNFGNINYGIGSALAILLVIMVLPFMAWQIRNFRKGE</sequence>
<dbReference type="RefSeq" id="WP_126416340.1">
    <property type="nucleotide sequence ID" value="NZ_LR134476.1"/>
</dbReference>
<dbReference type="PROSITE" id="PS50928">
    <property type="entry name" value="ABC_TM1"/>
    <property type="match status" value="1"/>
</dbReference>
<organism evidence="13 14">
    <name type="scientific">Trueperella bialowiezensis</name>
    <dbReference type="NCBI Taxonomy" id="312285"/>
    <lineage>
        <taxon>Bacteria</taxon>
        <taxon>Bacillati</taxon>
        <taxon>Actinomycetota</taxon>
        <taxon>Actinomycetes</taxon>
        <taxon>Actinomycetales</taxon>
        <taxon>Actinomycetaceae</taxon>
        <taxon>Trueperella</taxon>
    </lineage>
</organism>
<evidence type="ECO:0000256" key="2">
    <source>
        <dbReference type="ARBA" id="ARBA00004651"/>
    </source>
</evidence>
<dbReference type="GO" id="GO:0005886">
    <property type="term" value="C:plasma membrane"/>
    <property type="evidence" value="ECO:0007669"/>
    <property type="project" value="UniProtKB-SubCell"/>
</dbReference>
<evidence type="ECO:0000256" key="5">
    <source>
        <dbReference type="ARBA" id="ARBA00022525"/>
    </source>
</evidence>
<keyword evidence="3 10" id="KW-0813">Transport</keyword>
<dbReference type="OrthoDB" id="3515028at2"/>
<dbReference type="SUPFAM" id="SSF161098">
    <property type="entry name" value="MetI-like"/>
    <property type="match status" value="1"/>
</dbReference>
<keyword evidence="14" id="KW-1185">Reference proteome</keyword>
<comment type="subcellular location">
    <subcellularLocation>
        <location evidence="2 10">Cell membrane</location>
        <topology evidence="2 10">Multi-pass membrane protein</topology>
    </subcellularLocation>
    <subcellularLocation>
        <location evidence="1">Secreted</location>
    </subcellularLocation>
</comment>
<keyword evidence="9 10" id="KW-0472">Membrane</keyword>
<dbReference type="InterPro" id="IPR033764">
    <property type="entry name" value="Sdr_B"/>
</dbReference>
<dbReference type="GO" id="GO:0055085">
    <property type="term" value="P:transmembrane transport"/>
    <property type="evidence" value="ECO:0007669"/>
    <property type="project" value="InterPro"/>
</dbReference>
<dbReference type="CDD" id="cd06261">
    <property type="entry name" value="TM_PBP2"/>
    <property type="match status" value="1"/>
</dbReference>
<evidence type="ECO:0000313" key="13">
    <source>
        <dbReference type="EMBL" id="VEI13198.1"/>
    </source>
</evidence>
<evidence type="ECO:0000256" key="1">
    <source>
        <dbReference type="ARBA" id="ARBA00004613"/>
    </source>
</evidence>
<keyword evidence="6 10" id="KW-0812">Transmembrane</keyword>
<keyword evidence="7" id="KW-0732">Signal</keyword>
<feature type="transmembrane region" description="Helical" evidence="10">
    <location>
        <begin position="434"/>
        <end position="454"/>
    </location>
</feature>
<protein>
    <submittedName>
        <fullName evidence="13">Inner membrane ABC transporter permease protein ycjO</fullName>
    </submittedName>
</protein>
<dbReference type="SUPFAM" id="SSF49478">
    <property type="entry name" value="Cna protein B-type domain"/>
    <property type="match status" value="1"/>
</dbReference>
<evidence type="ECO:0000256" key="4">
    <source>
        <dbReference type="ARBA" id="ARBA00022475"/>
    </source>
</evidence>
<dbReference type="InterPro" id="IPR035906">
    <property type="entry name" value="MetI-like_sf"/>
</dbReference>
<feature type="transmembrane region" description="Helical" evidence="10">
    <location>
        <begin position="45"/>
        <end position="65"/>
    </location>
</feature>
<dbReference type="GO" id="GO:0005975">
    <property type="term" value="P:carbohydrate metabolic process"/>
    <property type="evidence" value="ECO:0007669"/>
    <property type="project" value="UniProtKB-ARBA"/>
</dbReference>
<evidence type="ECO:0000259" key="12">
    <source>
        <dbReference type="PROSITE" id="PS50928"/>
    </source>
</evidence>
<evidence type="ECO:0000256" key="8">
    <source>
        <dbReference type="ARBA" id="ARBA00022989"/>
    </source>
</evidence>
<feature type="transmembrane region" description="Helical" evidence="10">
    <location>
        <begin position="103"/>
        <end position="123"/>
    </location>
</feature>
<keyword evidence="4" id="KW-1003">Cell membrane</keyword>
<name>A0A448PE61_9ACTO</name>
<keyword evidence="8 10" id="KW-1133">Transmembrane helix</keyword>
<comment type="similarity">
    <text evidence="10">Belongs to the binding-protein-dependent transport system permease family.</text>
</comment>
<dbReference type="InterPro" id="IPR050809">
    <property type="entry name" value="UgpAE/MalFG_permease"/>
</dbReference>
<dbReference type="PANTHER" id="PTHR43227:SF8">
    <property type="entry name" value="DIACETYLCHITOBIOSE UPTAKE SYSTEM PERMEASE PROTEIN DASB"/>
    <property type="match status" value="1"/>
</dbReference>
<feature type="transmembrane region" description="Helical" evidence="10">
    <location>
        <begin position="329"/>
        <end position="354"/>
    </location>
</feature>
<dbReference type="AlphaFoldDB" id="A0A448PE61"/>
<evidence type="ECO:0000256" key="10">
    <source>
        <dbReference type="RuleBase" id="RU363032"/>
    </source>
</evidence>
<gene>
    <name evidence="13" type="primary">ycjO</name>
    <name evidence="13" type="ORF">NCTC13354_00907</name>
</gene>
<feature type="transmembrane region" description="Helical" evidence="10">
    <location>
        <begin position="375"/>
        <end position="397"/>
    </location>
</feature>
<dbReference type="Pfam" id="PF00528">
    <property type="entry name" value="BPD_transp_1"/>
    <property type="match status" value="1"/>
</dbReference>
<dbReference type="Gene3D" id="1.10.3720.10">
    <property type="entry name" value="MetI-like"/>
    <property type="match status" value="1"/>
</dbReference>
<dbReference type="GO" id="GO:0005576">
    <property type="term" value="C:extracellular region"/>
    <property type="evidence" value="ECO:0007669"/>
    <property type="project" value="UniProtKB-SubCell"/>
</dbReference>
<evidence type="ECO:0000256" key="9">
    <source>
        <dbReference type="ARBA" id="ARBA00023136"/>
    </source>
</evidence>
<feature type="region of interest" description="Disordered" evidence="11">
    <location>
        <begin position="1"/>
        <end position="37"/>
    </location>
</feature>
<proteinExistence type="inferred from homology"/>
<dbReference type="InterPro" id="IPR013783">
    <property type="entry name" value="Ig-like_fold"/>
</dbReference>
<feature type="domain" description="ABC transmembrane type-1" evidence="12">
    <location>
        <begin position="99"/>
        <end position="455"/>
    </location>
</feature>
<feature type="transmembrane region" description="Helical" evidence="10">
    <location>
        <begin position="135"/>
        <end position="156"/>
    </location>
</feature>
<keyword evidence="5" id="KW-0964">Secreted</keyword>
<reference evidence="13 14" key="1">
    <citation type="submission" date="2018-12" db="EMBL/GenBank/DDBJ databases">
        <authorList>
            <consortium name="Pathogen Informatics"/>
        </authorList>
    </citation>
    <scope>NUCLEOTIDE SEQUENCE [LARGE SCALE GENOMIC DNA]</scope>
    <source>
        <strain evidence="13 14">NCTC13354</strain>
    </source>
</reference>
<evidence type="ECO:0000256" key="7">
    <source>
        <dbReference type="ARBA" id="ARBA00022729"/>
    </source>
</evidence>
<dbReference type="Pfam" id="PF17210">
    <property type="entry name" value="SdrD_B"/>
    <property type="match status" value="1"/>
</dbReference>
<evidence type="ECO:0000313" key="14">
    <source>
        <dbReference type="Proteomes" id="UP000269542"/>
    </source>
</evidence>
<dbReference type="Gene3D" id="2.60.40.10">
    <property type="entry name" value="Immunoglobulins"/>
    <property type="match status" value="1"/>
</dbReference>
<dbReference type="Proteomes" id="UP000269542">
    <property type="component" value="Chromosome"/>
</dbReference>
<accession>A0A448PE61</accession>
<evidence type="ECO:0000256" key="3">
    <source>
        <dbReference type="ARBA" id="ARBA00022448"/>
    </source>
</evidence>
<dbReference type="PANTHER" id="PTHR43227">
    <property type="entry name" value="BLL4140 PROTEIN"/>
    <property type="match status" value="1"/>
</dbReference>
<evidence type="ECO:0000256" key="6">
    <source>
        <dbReference type="ARBA" id="ARBA00022692"/>
    </source>
</evidence>